<dbReference type="Proteomes" id="UP000199318">
    <property type="component" value="Unassembled WGS sequence"/>
</dbReference>
<evidence type="ECO:0000313" key="2">
    <source>
        <dbReference type="Proteomes" id="UP000199318"/>
    </source>
</evidence>
<proteinExistence type="predicted"/>
<organism evidence="1 2">
    <name type="scientific">Salisediminibacterium halotolerans</name>
    <dbReference type="NCBI Taxonomy" id="517425"/>
    <lineage>
        <taxon>Bacteria</taxon>
        <taxon>Bacillati</taxon>
        <taxon>Bacillota</taxon>
        <taxon>Bacilli</taxon>
        <taxon>Bacillales</taxon>
        <taxon>Bacillaceae</taxon>
        <taxon>Salisediminibacterium</taxon>
    </lineage>
</organism>
<reference evidence="2" key="1">
    <citation type="submission" date="2016-10" db="EMBL/GenBank/DDBJ databases">
        <authorList>
            <person name="de Groot N.N."/>
        </authorList>
    </citation>
    <scope>NUCLEOTIDE SEQUENCE [LARGE SCALE GENOMIC DNA]</scope>
    <source>
        <strain evidence="2">10nlg</strain>
    </source>
</reference>
<gene>
    <name evidence="1" type="ORF">SAMN05444126_1158</name>
</gene>
<protein>
    <submittedName>
        <fullName evidence="1">Uncharacterized protein</fullName>
    </submittedName>
</protein>
<dbReference type="EMBL" id="FOGV01000015">
    <property type="protein sequence ID" value="SES10339.1"/>
    <property type="molecule type" value="Genomic_DNA"/>
</dbReference>
<accession>A0A1H9ULW4</accession>
<keyword evidence="2" id="KW-1185">Reference proteome</keyword>
<comment type="caution">
    <text evidence="1">The sequence shown here is derived from an EMBL/GenBank/DDBJ whole genome shotgun (WGS) entry which is preliminary data.</text>
</comment>
<sequence>MIYAIFITVAVLGGLGYLYLMSNREDEGDDVRAEAEYEILFEKFMRGRLTEPEYRRQLID</sequence>
<name>A0A1H9ULW4_9BACI</name>
<dbReference type="AlphaFoldDB" id="A0A1H9ULW4"/>
<dbReference type="RefSeq" id="WP_093073123.1">
    <property type="nucleotide sequence ID" value="NZ_FOGV01000015.1"/>
</dbReference>
<evidence type="ECO:0000313" key="1">
    <source>
        <dbReference type="EMBL" id="SES10339.1"/>
    </source>
</evidence>